<feature type="transmembrane region" description="Helical" evidence="8">
    <location>
        <begin position="7"/>
        <end position="35"/>
    </location>
</feature>
<dbReference type="AlphaFoldDB" id="A0A380W553"/>
<gene>
    <name evidence="9" type="ORF">NCTC12722_00906</name>
</gene>
<keyword evidence="7 8" id="KW-0472">Membrane</keyword>
<accession>A0A380W553</accession>
<evidence type="ECO:0000256" key="1">
    <source>
        <dbReference type="ARBA" id="ARBA00004651"/>
    </source>
</evidence>
<sequence length="251" mass="27284">MFDPILFAIALVFMVAGFVKGVIGMALPTIVIGLLSTSMSTAHAIALVIVPAILTNIWQTFNGPYLADILRRLWPLLLCTCLGVWSGTGFLSGPYAPYGTILLGILLVVYSIIALMRAQFYLPKGKETWIGVVCGYTSGLIAAATGMQAIPTMPYLQAIGMERDEFIQALGVFFTTSTVAMLFNLTHSGILTWELAIPSTLGLVTSLIGMYLGQLLRQRLPAETFRRCFLVSMILLGGYLAVDKIMKLHLL</sequence>
<protein>
    <recommendedName>
        <fullName evidence="8">Probable membrane transporter protein</fullName>
    </recommendedName>
</protein>
<keyword evidence="6 8" id="KW-1133">Transmembrane helix</keyword>
<dbReference type="RefSeq" id="WP_002718508.1">
    <property type="nucleotide sequence ID" value="NZ_UFSI01000001.1"/>
</dbReference>
<proteinExistence type="inferred from homology"/>
<dbReference type="InterPro" id="IPR002781">
    <property type="entry name" value="TM_pro_TauE-like"/>
</dbReference>
<evidence type="ECO:0000256" key="6">
    <source>
        <dbReference type="ARBA" id="ARBA00022989"/>
    </source>
</evidence>
<comment type="subcellular location">
    <subcellularLocation>
        <location evidence="1 8">Cell membrane</location>
        <topology evidence="1 8">Multi-pass membrane protein</topology>
    </subcellularLocation>
</comment>
<feature type="transmembrane region" description="Helical" evidence="8">
    <location>
        <begin position="41"/>
        <end position="61"/>
    </location>
</feature>
<evidence type="ECO:0000256" key="8">
    <source>
        <dbReference type="RuleBase" id="RU363041"/>
    </source>
</evidence>
<dbReference type="PANTHER" id="PTHR30269">
    <property type="entry name" value="TRANSMEMBRANE PROTEIN YFCA"/>
    <property type="match status" value="1"/>
</dbReference>
<dbReference type="Proteomes" id="UP000254343">
    <property type="component" value="Unassembled WGS sequence"/>
</dbReference>
<evidence type="ECO:0000256" key="5">
    <source>
        <dbReference type="ARBA" id="ARBA00022692"/>
    </source>
</evidence>
<keyword evidence="5 8" id="KW-0812">Transmembrane</keyword>
<dbReference type="InterPro" id="IPR052017">
    <property type="entry name" value="TSUP"/>
</dbReference>
<evidence type="ECO:0000256" key="3">
    <source>
        <dbReference type="ARBA" id="ARBA00022448"/>
    </source>
</evidence>
<evidence type="ECO:0000256" key="4">
    <source>
        <dbReference type="ARBA" id="ARBA00022475"/>
    </source>
</evidence>
<keyword evidence="3" id="KW-0813">Transport</keyword>
<organism evidence="9 10">
    <name type="scientific">Afipia felis</name>
    <name type="common">Cat scratch disease bacillus</name>
    <dbReference type="NCBI Taxonomy" id="1035"/>
    <lineage>
        <taxon>Bacteria</taxon>
        <taxon>Pseudomonadati</taxon>
        <taxon>Pseudomonadota</taxon>
        <taxon>Alphaproteobacteria</taxon>
        <taxon>Hyphomicrobiales</taxon>
        <taxon>Nitrobacteraceae</taxon>
        <taxon>Afipia</taxon>
    </lineage>
</organism>
<feature type="transmembrane region" description="Helical" evidence="8">
    <location>
        <begin position="98"/>
        <end position="116"/>
    </location>
</feature>
<evidence type="ECO:0000313" key="9">
    <source>
        <dbReference type="EMBL" id="SUU83729.1"/>
    </source>
</evidence>
<feature type="transmembrane region" description="Helical" evidence="8">
    <location>
        <begin position="224"/>
        <end position="242"/>
    </location>
</feature>
<dbReference type="GO" id="GO:0005886">
    <property type="term" value="C:plasma membrane"/>
    <property type="evidence" value="ECO:0007669"/>
    <property type="project" value="UniProtKB-SubCell"/>
</dbReference>
<dbReference type="OrthoDB" id="9800873at2"/>
<dbReference type="PANTHER" id="PTHR30269:SF32">
    <property type="entry name" value="MEMBRANE TRANSPORTER PROTEIN-RELATED"/>
    <property type="match status" value="1"/>
</dbReference>
<evidence type="ECO:0000313" key="10">
    <source>
        <dbReference type="Proteomes" id="UP000254343"/>
    </source>
</evidence>
<evidence type="ECO:0000256" key="7">
    <source>
        <dbReference type="ARBA" id="ARBA00023136"/>
    </source>
</evidence>
<keyword evidence="4 8" id="KW-1003">Cell membrane</keyword>
<feature type="transmembrane region" description="Helical" evidence="8">
    <location>
        <begin position="73"/>
        <end position="92"/>
    </location>
</feature>
<reference evidence="9 10" key="1">
    <citation type="submission" date="2018-06" db="EMBL/GenBank/DDBJ databases">
        <authorList>
            <consortium name="Pathogen Informatics"/>
            <person name="Doyle S."/>
        </authorList>
    </citation>
    <scope>NUCLEOTIDE SEQUENCE [LARGE SCALE GENOMIC DNA]</scope>
    <source>
        <strain evidence="9 10">NCTC12722</strain>
    </source>
</reference>
<evidence type="ECO:0000256" key="2">
    <source>
        <dbReference type="ARBA" id="ARBA00009142"/>
    </source>
</evidence>
<feature type="transmembrane region" description="Helical" evidence="8">
    <location>
        <begin position="128"/>
        <end position="146"/>
    </location>
</feature>
<dbReference type="EMBL" id="UIGB01000001">
    <property type="protein sequence ID" value="SUU83729.1"/>
    <property type="molecule type" value="Genomic_DNA"/>
</dbReference>
<comment type="similarity">
    <text evidence="2 8">Belongs to the 4-toluene sulfonate uptake permease (TSUP) (TC 2.A.102) family.</text>
</comment>
<name>A0A380W553_AFIFE</name>
<dbReference type="Pfam" id="PF01925">
    <property type="entry name" value="TauE"/>
    <property type="match status" value="1"/>
</dbReference>
<feature type="transmembrane region" description="Helical" evidence="8">
    <location>
        <begin position="195"/>
        <end position="212"/>
    </location>
</feature>